<dbReference type="Proteomes" id="UP000500791">
    <property type="component" value="Chromosome"/>
</dbReference>
<dbReference type="FunFam" id="3.40.190.10:FF:000005">
    <property type="entry name" value="Porphobilinogen deaminase"/>
    <property type="match status" value="1"/>
</dbReference>
<accession>A0A6G7VIY8</accession>
<dbReference type="Gene3D" id="3.40.190.10">
    <property type="entry name" value="Periplasmic binding protein-like II"/>
    <property type="match status" value="2"/>
</dbReference>
<evidence type="ECO:0000256" key="2">
    <source>
        <dbReference type="ARBA" id="ARBA00004735"/>
    </source>
</evidence>
<evidence type="ECO:0000256" key="6">
    <source>
        <dbReference type="ARBA" id="ARBA00023244"/>
    </source>
</evidence>
<evidence type="ECO:0000256" key="7">
    <source>
        <dbReference type="ARBA" id="ARBA00048169"/>
    </source>
</evidence>
<dbReference type="NCBIfam" id="TIGR00212">
    <property type="entry name" value="hemC"/>
    <property type="match status" value="1"/>
</dbReference>
<comment type="pathway">
    <text evidence="2">Porphyrin-containing compound metabolism; protoporphyrin-IX biosynthesis; coproporphyrinogen-III from 5-aminolevulinate: step 2/4.</text>
</comment>
<dbReference type="EC" id="2.5.1.61" evidence="8"/>
<dbReference type="UniPathway" id="UPA00251">
    <property type="reaction ID" value="UER00319"/>
</dbReference>
<keyword evidence="12" id="KW-1185">Reference proteome</keyword>
<organism evidence="11 12">
    <name type="scientific">Pontivivens nitratireducens</name>
    <dbReference type="NCBI Taxonomy" id="2758038"/>
    <lineage>
        <taxon>Bacteria</taxon>
        <taxon>Pseudomonadati</taxon>
        <taxon>Pseudomonadota</taxon>
        <taxon>Alphaproteobacteria</taxon>
        <taxon>Rhodobacterales</taxon>
        <taxon>Paracoccaceae</taxon>
        <taxon>Pontivivens</taxon>
    </lineage>
</organism>
<comment type="function">
    <text evidence="1 8">Tetrapolymerization of the monopyrrole PBG into the hydroxymethylbilane pre-uroporphyrinogen in several discrete steps.</text>
</comment>
<feature type="domain" description="Porphobilinogen deaminase C-terminal" evidence="10">
    <location>
        <begin position="231"/>
        <end position="300"/>
    </location>
</feature>
<evidence type="ECO:0000256" key="3">
    <source>
        <dbReference type="ARBA" id="ARBA00005638"/>
    </source>
</evidence>
<dbReference type="Gene3D" id="3.30.160.40">
    <property type="entry name" value="Porphobilinogen deaminase, C-terminal domain"/>
    <property type="match status" value="1"/>
</dbReference>
<name>A0A6G7VIY8_9RHOB</name>
<evidence type="ECO:0000259" key="9">
    <source>
        <dbReference type="Pfam" id="PF01379"/>
    </source>
</evidence>
<evidence type="ECO:0000259" key="10">
    <source>
        <dbReference type="Pfam" id="PF03900"/>
    </source>
</evidence>
<evidence type="ECO:0000256" key="4">
    <source>
        <dbReference type="ARBA" id="ARBA00011245"/>
    </source>
</evidence>
<evidence type="ECO:0000313" key="11">
    <source>
        <dbReference type="EMBL" id="QIK40009.1"/>
    </source>
</evidence>
<protein>
    <recommendedName>
        <fullName evidence="8">Porphobilinogen deaminase</fullName>
        <shortName evidence="8">PBG</shortName>
        <ecNumber evidence="8">2.5.1.61</ecNumber>
    </recommendedName>
    <alternativeName>
        <fullName evidence="8">Hydroxymethylbilane synthase</fullName>
        <shortName evidence="8">HMBS</shortName>
    </alternativeName>
    <alternativeName>
        <fullName evidence="8">Pre-uroporphyrinogen synthase</fullName>
    </alternativeName>
</protein>
<reference evidence="11 12" key="1">
    <citation type="submission" date="2020-03" db="EMBL/GenBank/DDBJ databases">
        <title>Complete genome sequence of Monaibacterium sp. ALG8 with diverse plasmids.</title>
        <authorList>
            <person name="Sun C."/>
        </authorList>
    </citation>
    <scope>NUCLEOTIDE SEQUENCE [LARGE SCALE GENOMIC DNA]</scope>
    <source>
        <strain evidence="11 12">ALG8</strain>
    </source>
</reference>
<dbReference type="SUPFAM" id="SSF53850">
    <property type="entry name" value="Periplasmic binding protein-like II"/>
    <property type="match status" value="1"/>
</dbReference>
<sequence length="308" mass="32710">MTEPTPDSPLKIGTRGSPLALAQAHEVRGRLATAHSLPEDCFAITVIQTTGDAVQDRPLSEIGGKGLFTKELEAALIDRRIDIAVHSTKDVANLLPDGLTLSTFLPREDVRDSFISRKYATFDALPQGSVVGTSSIRRRAQMAARRPDLRFVEFRGNVQTRLAKLDAGLAVATLLACAGLNRLGQTDLLNPIPPETMLPAVAQGAISIEQRADDAQASALLAPLNDADSALVVAVERAFLAELDGSCRTPIGGLAQMQDGHVTLRGEILKPDGSITHSDTWRAPCADAVEMGAAAGRELLRRAGPGFL</sequence>
<comment type="subunit">
    <text evidence="4 8">Monomer.</text>
</comment>
<dbReference type="SUPFAM" id="SSF54782">
    <property type="entry name" value="Porphobilinogen deaminase (hydroxymethylbilane synthase), C-terminal domain"/>
    <property type="match status" value="1"/>
</dbReference>
<dbReference type="EMBL" id="CP049811">
    <property type="protein sequence ID" value="QIK40009.1"/>
    <property type="molecule type" value="Genomic_DNA"/>
</dbReference>
<dbReference type="PIRSF" id="PIRSF001438">
    <property type="entry name" value="4pyrrol_synth_OHMeBilane_synth"/>
    <property type="match status" value="1"/>
</dbReference>
<dbReference type="InterPro" id="IPR022418">
    <property type="entry name" value="Porphobilinogen_deaminase_C"/>
</dbReference>
<dbReference type="RefSeq" id="WP_166188949.1">
    <property type="nucleotide sequence ID" value="NZ_CP049811.1"/>
</dbReference>
<evidence type="ECO:0000256" key="8">
    <source>
        <dbReference type="HAMAP-Rule" id="MF_00260"/>
    </source>
</evidence>
<dbReference type="KEGG" id="mon:G8E03_04070"/>
<dbReference type="PANTHER" id="PTHR11557">
    <property type="entry name" value="PORPHOBILINOGEN DEAMINASE"/>
    <property type="match status" value="1"/>
</dbReference>
<dbReference type="InterPro" id="IPR022417">
    <property type="entry name" value="Porphobilin_deaminase_N"/>
</dbReference>
<dbReference type="InterPro" id="IPR000860">
    <property type="entry name" value="HemC"/>
</dbReference>
<dbReference type="AlphaFoldDB" id="A0A6G7VIY8"/>
<comment type="miscellaneous">
    <text evidence="8">The porphobilinogen subunits are added to the dipyrromethane group.</text>
</comment>
<comment type="similarity">
    <text evidence="3 8">Belongs to the HMBS family.</text>
</comment>
<dbReference type="Pfam" id="PF03900">
    <property type="entry name" value="Porphobil_deamC"/>
    <property type="match status" value="1"/>
</dbReference>
<dbReference type="Pfam" id="PF01379">
    <property type="entry name" value="Porphobil_deam"/>
    <property type="match status" value="1"/>
</dbReference>
<evidence type="ECO:0000256" key="1">
    <source>
        <dbReference type="ARBA" id="ARBA00002869"/>
    </source>
</evidence>
<dbReference type="HAMAP" id="MF_00260">
    <property type="entry name" value="Porphobil_deam"/>
    <property type="match status" value="1"/>
</dbReference>
<proteinExistence type="inferred from homology"/>
<dbReference type="GO" id="GO:0004418">
    <property type="term" value="F:hydroxymethylbilane synthase activity"/>
    <property type="evidence" value="ECO:0007669"/>
    <property type="project" value="UniProtKB-UniRule"/>
</dbReference>
<gene>
    <name evidence="8 11" type="primary">hemC</name>
    <name evidence="11" type="ORF">G8E03_04070</name>
</gene>
<evidence type="ECO:0000256" key="5">
    <source>
        <dbReference type="ARBA" id="ARBA00022679"/>
    </source>
</evidence>
<feature type="domain" description="Porphobilinogen deaminase N-terminal" evidence="9">
    <location>
        <begin position="10"/>
        <end position="217"/>
    </location>
</feature>
<keyword evidence="6 8" id="KW-0627">Porphyrin biosynthesis</keyword>
<comment type="cofactor">
    <cofactor evidence="8">
        <name>dipyrromethane</name>
        <dbReference type="ChEBI" id="CHEBI:60342"/>
    </cofactor>
    <text evidence="8">Binds 1 dipyrromethane group covalently.</text>
</comment>
<dbReference type="PRINTS" id="PR00151">
    <property type="entry name" value="PORPHBDMNASE"/>
</dbReference>
<dbReference type="InterPro" id="IPR022419">
    <property type="entry name" value="Porphobilin_deaminase_cofac_BS"/>
</dbReference>
<keyword evidence="5 8" id="KW-0808">Transferase</keyword>
<evidence type="ECO:0000313" key="12">
    <source>
        <dbReference type="Proteomes" id="UP000500791"/>
    </source>
</evidence>
<dbReference type="PANTHER" id="PTHR11557:SF0">
    <property type="entry name" value="PORPHOBILINOGEN DEAMINASE"/>
    <property type="match status" value="1"/>
</dbReference>
<dbReference type="PROSITE" id="PS00533">
    <property type="entry name" value="PORPHOBILINOGEN_DEAM"/>
    <property type="match status" value="1"/>
</dbReference>
<dbReference type="GO" id="GO:0006782">
    <property type="term" value="P:protoporphyrinogen IX biosynthetic process"/>
    <property type="evidence" value="ECO:0007669"/>
    <property type="project" value="UniProtKB-UniRule"/>
</dbReference>
<feature type="modified residue" description="S-(dipyrrolylmethanemethyl)cysteine" evidence="8">
    <location>
        <position position="247"/>
    </location>
</feature>
<dbReference type="GO" id="GO:0005737">
    <property type="term" value="C:cytoplasm"/>
    <property type="evidence" value="ECO:0007669"/>
    <property type="project" value="UniProtKB-UniRule"/>
</dbReference>
<dbReference type="InterPro" id="IPR036803">
    <property type="entry name" value="Porphobilinogen_deaminase_C_sf"/>
</dbReference>
<comment type="catalytic activity">
    <reaction evidence="7 8">
        <text>4 porphobilinogen + H2O = hydroxymethylbilane + 4 NH4(+)</text>
        <dbReference type="Rhea" id="RHEA:13185"/>
        <dbReference type="ChEBI" id="CHEBI:15377"/>
        <dbReference type="ChEBI" id="CHEBI:28938"/>
        <dbReference type="ChEBI" id="CHEBI:57845"/>
        <dbReference type="ChEBI" id="CHEBI:58126"/>
        <dbReference type="EC" id="2.5.1.61"/>
    </reaction>
</comment>